<evidence type="ECO:0000259" key="7">
    <source>
        <dbReference type="PROSITE" id="PS50888"/>
    </source>
</evidence>
<dbReference type="OrthoDB" id="5778525at2759"/>
<evidence type="ECO:0000256" key="4">
    <source>
        <dbReference type="ARBA" id="ARBA00023163"/>
    </source>
</evidence>
<feature type="compositionally biased region" description="Low complexity" evidence="6">
    <location>
        <begin position="380"/>
        <end position="405"/>
    </location>
</feature>
<feature type="compositionally biased region" description="Low complexity" evidence="6">
    <location>
        <begin position="177"/>
        <end position="194"/>
    </location>
</feature>
<feature type="region of interest" description="Disordered" evidence="6">
    <location>
        <begin position="137"/>
        <end position="199"/>
    </location>
</feature>
<dbReference type="GO" id="GO:0005634">
    <property type="term" value="C:nucleus"/>
    <property type="evidence" value="ECO:0007669"/>
    <property type="project" value="UniProtKB-SubCell"/>
</dbReference>
<sequence length="580" mass="58056">MNGEANFRPWSSLANQAALGGGRVDAAFLTEPVPYEDFEYSTGIDYPAFAAPPPPPGSSSSTTGASHLFRPFSPFHAHTGASSPRSRTASFPAAPPPPSGGAPEPAPLFDSTESALFSSFLTTLDVDPAFLFNPVLPPGMPSPPSTSAGPYGGGASERDRHERDSLGRDVGGMHLRASTTSAETGSSTTSAGSTPRSSFGVVGTAAAPYGAHLPPATLTAGPPLPPPTTLTAGPPPPPPLSLRLPTPPRAPSDSSEPRVHGRARGVTAARYAELDEDDDEDGAAAAAARDSDSDFEPAREPGAASGSASGASGAAASAGLRRRTRTSGGAAAAATAATGGGSRRGSKKARVSEPAPAPAHEAGGDVEMDVLDDEAALAAGLAAGRAKRSAASARRSGGRASLSRLPEPVADYGALDGGVDGSSTGAASHAPPTASTSAAAAAAAPAPTRSGNGKPVTLTESQKRSNHILSEQKRRNAIRIGFKDLVGLLLAGEAASGIVLGSGSGAAGDDDDEGAASTAKKRKSKGTGSGRGRGRRGDVSTNASKSVVLTHAASYILWLERGNMALEQEVARVEALLREA</sequence>
<evidence type="ECO:0000256" key="5">
    <source>
        <dbReference type="ARBA" id="ARBA00023242"/>
    </source>
</evidence>
<feature type="region of interest" description="Disordered" evidence="6">
    <location>
        <begin position="380"/>
        <end position="470"/>
    </location>
</feature>
<feature type="region of interest" description="Disordered" evidence="6">
    <location>
        <begin position="213"/>
        <end position="368"/>
    </location>
</feature>
<feature type="compositionally biased region" description="Low complexity" evidence="6">
    <location>
        <begin position="81"/>
        <end position="92"/>
    </location>
</feature>
<dbReference type="InterPro" id="IPR011598">
    <property type="entry name" value="bHLH_dom"/>
</dbReference>
<reference evidence="8 9" key="1">
    <citation type="journal article" date="2015" name="Front. Microbiol.">
        <title>Genome sequence of the plant growth promoting endophytic yeast Rhodotorula graminis WP1.</title>
        <authorList>
            <person name="Firrincieli A."/>
            <person name="Otillar R."/>
            <person name="Salamov A."/>
            <person name="Schmutz J."/>
            <person name="Khan Z."/>
            <person name="Redman R.S."/>
            <person name="Fleck N.D."/>
            <person name="Lindquist E."/>
            <person name="Grigoriev I.V."/>
            <person name="Doty S.L."/>
        </authorList>
    </citation>
    <scope>NUCLEOTIDE SEQUENCE [LARGE SCALE GENOMIC DNA]</scope>
    <source>
        <strain evidence="8 9">WP1</strain>
    </source>
</reference>
<dbReference type="SUPFAM" id="SSF47459">
    <property type="entry name" value="HLH, helix-loop-helix DNA-binding domain"/>
    <property type="match status" value="1"/>
</dbReference>
<dbReference type="OMA" id="MNGEANF"/>
<keyword evidence="3" id="KW-0238">DNA-binding</keyword>
<dbReference type="PROSITE" id="PS50888">
    <property type="entry name" value="BHLH"/>
    <property type="match status" value="1"/>
</dbReference>
<feature type="compositionally biased region" description="Basic and acidic residues" evidence="6">
    <location>
        <begin position="156"/>
        <end position="167"/>
    </location>
</feature>
<proteinExistence type="predicted"/>
<evidence type="ECO:0000256" key="2">
    <source>
        <dbReference type="ARBA" id="ARBA00023015"/>
    </source>
</evidence>
<dbReference type="InterPro" id="IPR052207">
    <property type="entry name" value="Max-like/E-box_TFs"/>
</dbReference>
<accession>A0A194SAL0</accession>
<feature type="compositionally biased region" description="Pro residues" evidence="6">
    <location>
        <begin position="222"/>
        <end position="250"/>
    </location>
</feature>
<dbReference type="STRING" id="578459.A0A194SAL0"/>
<feature type="region of interest" description="Disordered" evidence="6">
    <location>
        <begin position="46"/>
        <end position="109"/>
    </location>
</feature>
<dbReference type="GO" id="GO:0000981">
    <property type="term" value="F:DNA-binding transcription factor activity, RNA polymerase II-specific"/>
    <property type="evidence" value="ECO:0007669"/>
    <property type="project" value="TreeGrafter"/>
</dbReference>
<dbReference type="SMART" id="SM00353">
    <property type="entry name" value="HLH"/>
    <property type="match status" value="1"/>
</dbReference>
<comment type="subcellular location">
    <subcellularLocation>
        <location evidence="1">Nucleus</location>
    </subcellularLocation>
</comment>
<dbReference type="PANTHER" id="PTHR15741">
    <property type="entry name" value="BASIC HELIX-LOOP-HELIX ZIP TRANSCRIPTION FACTOR"/>
    <property type="match status" value="1"/>
</dbReference>
<feature type="compositionally biased region" description="Low complexity" evidence="6">
    <location>
        <begin position="422"/>
        <end position="448"/>
    </location>
</feature>
<dbReference type="Proteomes" id="UP000053890">
    <property type="component" value="Unassembled WGS sequence"/>
</dbReference>
<dbReference type="RefSeq" id="XP_018273544.1">
    <property type="nucleotide sequence ID" value="XM_018415785.1"/>
</dbReference>
<feature type="compositionally biased region" description="Low complexity" evidence="6">
    <location>
        <begin position="326"/>
        <end position="337"/>
    </location>
</feature>
<gene>
    <name evidence="8" type="ORF">RHOBADRAFT_51340</name>
</gene>
<evidence type="ECO:0000313" key="9">
    <source>
        <dbReference type="Proteomes" id="UP000053890"/>
    </source>
</evidence>
<evidence type="ECO:0000313" key="8">
    <source>
        <dbReference type="EMBL" id="KPV77495.1"/>
    </source>
</evidence>
<dbReference type="EMBL" id="KQ474074">
    <property type="protein sequence ID" value="KPV77495.1"/>
    <property type="molecule type" value="Genomic_DNA"/>
</dbReference>
<dbReference type="InterPro" id="IPR036638">
    <property type="entry name" value="HLH_DNA-bd_sf"/>
</dbReference>
<feature type="compositionally biased region" description="Low complexity" evidence="6">
    <location>
        <begin position="302"/>
        <end position="319"/>
    </location>
</feature>
<dbReference type="PANTHER" id="PTHR15741:SF27">
    <property type="entry name" value="TRANSCRIPTION FACTOR AP-4"/>
    <property type="match status" value="1"/>
</dbReference>
<dbReference type="GeneID" id="28976233"/>
<keyword evidence="9" id="KW-1185">Reference proteome</keyword>
<keyword evidence="2" id="KW-0805">Transcription regulation</keyword>
<feature type="compositionally biased region" description="Pro residues" evidence="6">
    <location>
        <begin position="93"/>
        <end position="106"/>
    </location>
</feature>
<dbReference type="GO" id="GO:0046983">
    <property type="term" value="F:protein dimerization activity"/>
    <property type="evidence" value="ECO:0007669"/>
    <property type="project" value="InterPro"/>
</dbReference>
<dbReference type="AlphaFoldDB" id="A0A194SAL0"/>
<evidence type="ECO:0000256" key="6">
    <source>
        <dbReference type="SAM" id="MobiDB-lite"/>
    </source>
</evidence>
<dbReference type="Gene3D" id="4.10.280.10">
    <property type="entry name" value="Helix-loop-helix DNA-binding domain"/>
    <property type="match status" value="1"/>
</dbReference>
<keyword evidence="4" id="KW-0804">Transcription</keyword>
<keyword evidence="5" id="KW-0539">Nucleus</keyword>
<dbReference type="GO" id="GO:0000978">
    <property type="term" value="F:RNA polymerase II cis-regulatory region sequence-specific DNA binding"/>
    <property type="evidence" value="ECO:0007669"/>
    <property type="project" value="TreeGrafter"/>
</dbReference>
<organism evidence="8 9">
    <name type="scientific">Rhodotorula graminis (strain WP1)</name>
    <dbReference type="NCBI Taxonomy" id="578459"/>
    <lineage>
        <taxon>Eukaryota</taxon>
        <taxon>Fungi</taxon>
        <taxon>Dikarya</taxon>
        <taxon>Basidiomycota</taxon>
        <taxon>Pucciniomycotina</taxon>
        <taxon>Microbotryomycetes</taxon>
        <taxon>Sporidiobolales</taxon>
        <taxon>Sporidiobolaceae</taxon>
        <taxon>Rhodotorula</taxon>
    </lineage>
</organism>
<protein>
    <recommendedName>
        <fullName evidence="7">BHLH domain-containing protein</fullName>
    </recommendedName>
</protein>
<evidence type="ECO:0000256" key="3">
    <source>
        <dbReference type="ARBA" id="ARBA00023125"/>
    </source>
</evidence>
<name>A0A194SAL0_RHOGW</name>
<evidence type="ECO:0000256" key="1">
    <source>
        <dbReference type="ARBA" id="ARBA00004123"/>
    </source>
</evidence>
<feature type="domain" description="BHLH" evidence="7">
    <location>
        <begin position="462"/>
        <end position="559"/>
    </location>
</feature>
<feature type="compositionally biased region" description="Basic and acidic residues" evidence="6">
    <location>
        <begin position="289"/>
        <end position="299"/>
    </location>
</feature>
<feature type="region of interest" description="Disordered" evidence="6">
    <location>
        <begin position="504"/>
        <end position="543"/>
    </location>
</feature>